<evidence type="ECO:0000256" key="2">
    <source>
        <dbReference type="ARBA" id="ARBA00022448"/>
    </source>
</evidence>
<feature type="compositionally biased region" description="Low complexity" evidence="6">
    <location>
        <begin position="258"/>
        <end position="301"/>
    </location>
</feature>
<dbReference type="PANTHER" id="PTHR46743">
    <property type="entry name" value="TEICHOIC ACIDS EXPORT ATP-BINDING PROTEIN TAGH"/>
    <property type="match status" value="1"/>
</dbReference>
<keyword evidence="2" id="KW-0813">Transport</keyword>
<organism evidence="8 9">
    <name type="scientific">Paracidovorax anthurii</name>
    <dbReference type="NCBI Taxonomy" id="78229"/>
    <lineage>
        <taxon>Bacteria</taxon>
        <taxon>Pseudomonadati</taxon>
        <taxon>Pseudomonadota</taxon>
        <taxon>Betaproteobacteria</taxon>
        <taxon>Burkholderiales</taxon>
        <taxon>Comamonadaceae</taxon>
        <taxon>Paracidovorax</taxon>
    </lineage>
</organism>
<dbReference type="InterPro" id="IPR015860">
    <property type="entry name" value="ABC_transpr_TagH-like"/>
</dbReference>
<dbReference type="Gene3D" id="2.70.50.60">
    <property type="entry name" value="abc- transporter (atp binding component) like domain"/>
    <property type="match status" value="1"/>
</dbReference>
<evidence type="ECO:0000256" key="5">
    <source>
        <dbReference type="ARBA" id="ARBA00022840"/>
    </source>
</evidence>
<dbReference type="EMBL" id="QLTA01000020">
    <property type="protein sequence ID" value="RAR81382.1"/>
    <property type="molecule type" value="Genomic_DNA"/>
</dbReference>
<name>A0A328Z9M0_9BURK</name>
<dbReference type="RefSeq" id="WP_245951524.1">
    <property type="nucleotide sequence ID" value="NZ_CBCSGC010000021.1"/>
</dbReference>
<evidence type="ECO:0000256" key="1">
    <source>
        <dbReference type="ARBA" id="ARBA00005417"/>
    </source>
</evidence>
<dbReference type="InterPro" id="IPR027417">
    <property type="entry name" value="P-loop_NTPase"/>
</dbReference>
<dbReference type="GO" id="GO:0016887">
    <property type="term" value="F:ATP hydrolysis activity"/>
    <property type="evidence" value="ECO:0007669"/>
    <property type="project" value="InterPro"/>
</dbReference>
<dbReference type="InterPro" id="IPR050683">
    <property type="entry name" value="Bact_Polysacc_Export_ATP-bd"/>
</dbReference>
<keyword evidence="9" id="KW-1185">Reference proteome</keyword>
<feature type="region of interest" description="Disordered" evidence="6">
    <location>
        <begin position="258"/>
        <end position="318"/>
    </location>
</feature>
<dbReference type="Pfam" id="PF00005">
    <property type="entry name" value="ABC_tran"/>
    <property type="match status" value="1"/>
</dbReference>
<feature type="domain" description="ABC transporter" evidence="7">
    <location>
        <begin position="34"/>
        <end position="256"/>
    </location>
</feature>
<dbReference type="GO" id="GO:0005524">
    <property type="term" value="F:ATP binding"/>
    <property type="evidence" value="ECO:0007669"/>
    <property type="project" value="UniProtKB-KW"/>
</dbReference>
<evidence type="ECO:0000256" key="4">
    <source>
        <dbReference type="ARBA" id="ARBA00022741"/>
    </source>
</evidence>
<evidence type="ECO:0000256" key="6">
    <source>
        <dbReference type="SAM" id="MobiDB-lite"/>
    </source>
</evidence>
<comment type="caution">
    <text evidence="8">The sequence shown here is derived from an EMBL/GenBank/DDBJ whole genome shotgun (WGS) entry which is preliminary data.</text>
</comment>
<dbReference type="SUPFAM" id="SSF52540">
    <property type="entry name" value="P-loop containing nucleoside triphosphate hydrolases"/>
    <property type="match status" value="1"/>
</dbReference>
<dbReference type="PROSITE" id="PS00211">
    <property type="entry name" value="ABC_TRANSPORTER_1"/>
    <property type="match status" value="1"/>
</dbReference>
<keyword evidence="4" id="KW-0547">Nucleotide-binding</keyword>
<dbReference type="InterPro" id="IPR029439">
    <property type="entry name" value="Wzt_C"/>
</dbReference>
<evidence type="ECO:0000259" key="7">
    <source>
        <dbReference type="PROSITE" id="PS50893"/>
    </source>
</evidence>
<keyword evidence="5 8" id="KW-0067">ATP-binding</keyword>
<dbReference type="PANTHER" id="PTHR46743:SF2">
    <property type="entry name" value="TEICHOIC ACIDS EXPORT ATP-BINDING PROTEIN TAGH"/>
    <property type="match status" value="1"/>
</dbReference>
<proteinExistence type="inferred from homology"/>
<dbReference type="CDD" id="cd03220">
    <property type="entry name" value="ABC_KpsT_Wzt"/>
    <property type="match status" value="1"/>
</dbReference>
<dbReference type="Pfam" id="PF14524">
    <property type="entry name" value="Wzt_C"/>
    <property type="match status" value="1"/>
</dbReference>
<evidence type="ECO:0000256" key="3">
    <source>
        <dbReference type="ARBA" id="ARBA00022475"/>
    </source>
</evidence>
<gene>
    <name evidence="8" type="ORF">AX018_102031</name>
</gene>
<dbReference type="GO" id="GO:0140359">
    <property type="term" value="F:ABC-type transporter activity"/>
    <property type="evidence" value="ECO:0007669"/>
    <property type="project" value="InterPro"/>
</dbReference>
<dbReference type="GO" id="GO:0016020">
    <property type="term" value="C:membrane"/>
    <property type="evidence" value="ECO:0007669"/>
    <property type="project" value="InterPro"/>
</dbReference>
<sequence length="450" mass="48290">MSGTLVDGTAAMGDTVLTVKNVGKEYRLYASPRQRLKSLITGRSTHRSHWALRDVSFELRRGQCIGVIGDNGAGKSSLLKLLAGTLQPSTGTIERVGRVTAILELGAGFHPDFSGRDNLYFGGSLIGIDREEMARLEPEIVEFCELGEALDRPVKTYSSGMSVRLAFALVTAVQPDMLIIDEALAVGDQHFQKKCVDRIMAFRDAGCTILFCSHSPYHIRHLCDLALWLDGGQVKQFGATEPVLGAYDVHSRLRNAALPGAGPAHPAGADGTAAHAGGDAAPDSGAPLGDGADPAAAPPAGRRARSGNTPARDDGSARILSVDIDGLGEPEGEQFGRLEGSDLVVRIVVRGRGQERPNIGFMIEQSRGVGITSLATHEEGAQPVPLGDGRWQSVLTFPDLPLHSGDYVISAFLFDESGLVVYDEWFQFLNFNWVRHTLMPGLVKLPHHWG</sequence>
<reference evidence="8 9" key="1">
    <citation type="submission" date="2018-06" db="EMBL/GenBank/DDBJ databases">
        <title>Genomic Encyclopedia of Archaeal and Bacterial Type Strains, Phase II (KMG-II): from individual species to whole genera.</title>
        <authorList>
            <person name="Goeker M."/>
        </authorList>
    </citation>
    <scope>NUCLEOTIDE SEQUENCE [LARGE SCALE GENOMIC DNA]</scope>
    <source>
        <strain evidence="8 9">CFPB 3232</strain>
    </source>
</reference>
<dbReference type="CDD" id="cd10147">
    <property type="entry name" value="Wzt_C-like"/>
    <property type="match status" value="1"/>
</dbReference>
<accession>A0A328Z9M0</accession>
<evidence type="ECO:0000313" key="8">
    <source>
        <dbReference type="EMBL" id="RAR81382.1"/>
    </source>
</evidence>
<dbReference type="InterPro" id="IPR003593">
    <property type="entry name" value="AAA+_ATPase"/>
</dbReference>
<keyword evidence="3" id="KW-1003">Cell membrane</keyword>
<dbReference type="Gene3D" id="3.40.50.300">
    <property type="entry name" value="P-loop containing nucleotide triphosphate hydrolases"/>
    <property type="match status" value="1"/>
</dbReference>
<keyword evidence="3" id="KW-0472">Membrane</keyword>
<dbReference type="SMART" id="SM00382">
    <property type="entry name" value="AAA"/>
    <property type="match status" value="1"/>
</dbReference>
<comment type="similarity">
    <text evidence="1">Belongs to the ABC transporter superfamily.</text>
</comment>
<dbReference type="Proteomes" id="UP000248856">
    <property type="component" value="Unassembled WGS sequence"/>
</dbReference>
<dbReference type="InterPro" id="IPR017871">
    <property type="entry name" value="ABC_transporter-like_CS"/>
</dbReference>
<evidence type="ECO:0000313" key="9">
    <source>
        <dbReference type="Proteomes" id="UP000248856"/>
    </source>
</evidence>
<dbReference type="AlphaFoldDB" id="A0A328Z9M0"/>
<dbReference type="PROSITE" id="PS50893">
    <property type="entry name" value="ABC_TRANSPORTER_2"/>
    <property type="match status" value="1"/>
</dbReference>
<dbReference type="InterPro" id="IPR003439">
    <property type="entry name" value="ABC_transporter-like_ATP-bd"/>
</dbReference>
<protein>
    <submittedName>
        <fullName evidence="8">Lipopolysaccharide transport system ATP-binding protein</fullName>
    </submittedName>
</protein>